<keyword evidence="3" id="KW-0732">Signal</keyword>
<evidence type="ECO:0000313" key="6">
    <source>
        <dbReference type="Proteomes" id="UP000630923"/>
    </source>
</evidence>
<dbReference type="Gene3D" id="2.30.40.10">
    <property type="entry name" value="Urease, subunit C, domain 1"/>
    <property type="match status" value="1"/>
</dbReference>
<dbReference type="Gene3D" id="3.20.20.140">
    <property type="entry name" value="Metal-dependent hydrolases"/>
    <property type="match status" value="1"/>
</dbReference>
<sequence>MRQLKSLLAATATLALSVSVSAEDIAITGGTAYTNGGSGKIENATVLVSDGKIKTVQAGGEVPSGYRVIDATGKWVTTGLMVSGSALGLDGVPSNSGVNDATVKKAPSTIALDATTALNADSVIIPNTRVEGVTRAVTGFQSTSDFWLGQGAVIHLGNGEGQDLVVRGKAFVGVSLSQGSIAKSGDSRAVVLTALDTKLEGAKEKPSGDDDKKKSDKPDPEKDALKRVLSGDASLYVEASRKEDILAMIRLKEKHGVDVILSGAEEAWMVADKLAAANIPVIVNAMTNLPGGFDTLGATMKNAVRLNAAGVKVGFVGSGSNNARLMPQFAGNAVANGMPWEDAMAAMTTNPAEIFGIADSYGTLAAGKDADVVVWDGDPIEISSSPDAVLIMGEEIPLVSRQTKLRDRYMAPSRSPAFNR</sequence>
<dbReference type="GO" id="GO:0016810">
    <property type="term" value="F:hydrolase activity, acting on carbon-nitrogen (but not peptide) bonds"/>
    <property type="evidence" value="ECO:0007669"/>
    <property type="project" value="InterPro"/>
</dbReference>
<evidence type="ECO:0000256" key="2">
    <source>
        <dbReference type="SAM" id="MobiDB-lite"/>
    </source>
</evidence>
<name>A0A919AJX7_9PROT</name>
<dbReference type="InterPro" id="IPR006680">
    <property type="entry name" value="Amidohydro-rel"/>
</dbReference>
<reference evidence="5" key="2">
    <citation type="submission" date="2020-09" db="EMBL/GenBank/DDBJ databases">
        <authorList>
            <person name="Sun Q."/>
            <person name="Kim S."/>
        </authorList>
    </citation>
    <scope>NUCLEOTIDE SEQUENCE</scope>
    <source>
        <strain evidence="5">KCTC 42590</strain>
    </source>
</reference>
<dbReference type="Proteomes" id="UP000630923">
    <property type="component" value="Unassembled WGS sequence"/>
</dbReference>
<evidence type="ECO:0000256" key="1">
    <source>
        <dbReference type="ARBA" id="ARBA00001947"/>
    </source>
</evidence>
<feature type="region of interest" description="Disordered" evidence="2">
    <location>
        <begin position="201"/>
        <end position="223"/>
    </location>
</feature>
<dbReference type="InterPro" id="IPR050378">
    <property type="entry name" value="Metallo-dep_Hydrolases_sf"/>
</dbReference>
<dbReference type="AlphaFoldDB" id="A0A919AJX7"/>
<comment type="caution">
    <text evidence="5">The sequence shown here is derived from an EMBL/GenBank/DDBJ whole genome shotgun (WGS) entry which is preliminary data.</text>
</comment>
<feature type="chain" id="PRO_5037873324" evidence="3">
    <location>
        <begin position="23"/>
        <end position="420"/>
    </location>
</feature>
<reference evidence="5" key="1">
    <citation type="journal article" date="2014" name="Int. J. Syst. Evol. Microbiol.">
        <title>Complete genome sequence of Corynebacterium casei LMG S-19264T (=DSM 44701T), isolated from a smear-ripened cheese.</title>
        <authorList>
            <consortium name="US DOE Joint Genome Institute (JGI-PGF)"/>
            <person name="Walter F."/>
            <person name="Albersmeier A."/>
            <person name="Kalinowski J."/>
            <person name="Ruckert C."/>
        </authorList>
    </citation>
    <scope>NUCLEOTIDE SEQUENCE</scope>
    <source>
        <strain evidence="5">KCTC 42590</strain>
    </source>
</reference>
<proteinExistence type="predicted"/>
<dbReference type="InterPro" id="IPR011059">
    <property type="entry name" value="Metal-dep_hydrolase_composite"/>
</dbReference>
<accession>A0A919AJX7</accession>
<feature type="domain" description="Amidohydrolase-related" evidence="4">
    <location>
        <begin position="239"/>
        <end position="382"/>
    </location>
</feature>
<evidence type="ECO:0000259" key="4">
    <source>
        <dbReference type="Pfam" id="PF01979"/>
    </source>
</evidence>
<gene>
    <name evidence="5" type="ORF">GCM10017044_01360</name>
</gene>
<dbReference type="PANTHER" id="PTHR11647:SF1">
    <property type="entry name" value="COLLAPSIN RESPONSE MEDIATOR PROTEIN"/>
    <property type="match status" value="1"/>
</dbReference>
<protein>
    <submittedName>
        <fullName evidence="5">Amidohydrolase</fullName>
    </submittedName>
</protein>
<dbReference type="PANTHER" id="PTHR11647">
    <property type="entry name" value="HYDRANTOINASE/DIHYDROPYRIMIDINASE FAMILY MEMBER"/>
    <property type="match status" value="1"/>
</dbReference>
<keyword evidence="6" id="KW-1185">Reference proteome</keyword>
<dbReference type="InterPro" id="IPR032466">
    <property type="entry name" value="Metal_Hydrolase"/>
</dbReference>
<dbReference type="SUPFAM" id="SSF51556">
    <property type="entry name" value="Metallo-dependent hydrolases"/>
    <property type="match status" value="1"/>
</dbReference>
<dbReference type="EMBL" id="BNCI01000001">
    <property type="protein sequence ID" value="GHF11342.1"/>
    <property type="molecule type" value="Genomic_DNA"/>
</dbReference>
<evidence type="ECO:0000256" key="3">
    <source>
        <dbReference type="SAM" id="SignalP"/>
    </source>
</evidence>
<organism evidence="5 6">
    <name type="scientific">Kordiimonas sediminis</name>
    <dbReference type="NCBI Taxonomy" id="1735581"/>
    <lineage>
        <taxon>Bacteria</taxon>
        <taxon>Pseudomonadati</taxon>
        <taxon>Pseudomonadota</taxon>
        <taxon>Alphaproteobacteria</taxon>
        <taxon>Kordiimonadales</taxon>
        <taxon>Kordiimonadaceae</taxon>
        <taxon>Kordiimonas</taxon>
    </lineage>
</organism>
<dbReference type="RefSeq" id="WP_191249640.1">
    <property type="nucleotide sequence ID" value="NZ_BNCI01000001.1"/>
</dbReference>
<dbReference type="Pfam" id="PF01979">
    <property type="entry name" value="Amidohydro_1"/>
    <property type="match status" value="1"/>
</dbReference>
<dbReference type="SUPFAM" id="SSF51338">
    <property type="entry name" value="Composite domain of metallo-dependent hydrolases"/>
    <property type="match status" value="1"/>
</dbReference>
<comment type="cofactor">
    <cofactor evidence="1">
        <name>Zn(2+)</name>
        <dbReference type="ChEBI" id="CHEBI:29105"/>
    </cofactor>
</comment>
<evidence type="ECO:0000313" key="5">
    <source>
        <dbReference type="EMBL" id="GHF11342.1"/>
    </source>
</evidence>
<feature type="signal peptide" evidence="3">
    <location>
        <begin position="1"/>
        <end position="22"/>
    </location>
</feature>